<dbReference type="Proteomes" id="UP000095282">
    <property type="component" value="Unplaced"/>
</dbReference>
<proteinExistence type="predicted"/>
<dbReference type="WBParaSite" id="Csp11.Scaffold589.g4966.t1">
    <property type="protein sequence ID" value="Csp11.Scaffold589.g4966.t1"/>
    <property type="gene ID" value="Csp11.Scaffold589.g4966"/>
</dbReference>
<protein>
    <submittedName>
        <fullName evidence="2">Uncharacterized protein</fullName>
    </submittedName>
</protein>
<keyword evidence="1" id="KW-1185">Reference proteome</keyword>
<sequence length="73" mass="8309">MSNEHEDFEPIDGVDDIQIPQSSTIDHLLKSVLLIINRSDISIEICISRKQSIRKEELIQINLFIFPMSGLNG</sequence>
<accession>A0A1I7TDV7</accession>
<evidence type="ECO:0000313" key="2">
    <source>
        <dbReference type="WBParaSite" id="Csp11.Scaffold589.g4966.t1"/>
    </source>
</evidence>
<name>A0A1I7TDV7_9PELO</name>
<evidence type="ECO:0000313" key="1">
    <source>
        <dbReference type="Proteomes" id="UP000095282"/>
    </source>
</evidence>
<organism evidence="1 2">
    <name type="scientific">Caenorhabditis tropicalis</name>
    <dbReference type="NCBI Taxonomy" id="1561998"/>
    <lineage>
        <taxon>Eukaryota</taxon>
        <taxon>Metazoa</taxon>
        <taxon>Ecdysozoa</taxon>
        <taxon>Nematoda</taxon>
        <taxon>Chromadorea</taxon>
        <taxon>Rhabditida</taxon>
        <taxon>Rhabditina</taxon>
        <taxon>Rhabditomorpha</taxon>
        <taxon>Rhabditoidea</taxon>
        <taxon>Rhabditidae</taxon>
        <taxon>Peloderinae</taxon>
        <taxon>Caenorhabditis</taxon>
    </lineage>
</organism>
<reference evidence="2" key="1">
    <citation type="submission" date="2016-11" db="UniProtKB">
        <authorList>
            <consortium name="WormBaseParasite"/>
        </authorList>
    </citation>
    <scope>IDENTIFICATION</scope>
</reference>
<dbReference type="AlphaFoldDB" id="A0A1I7TDV7"/>